<keyword evidence="3" id="KW-0813">Transport</keyword>
<gene>
    <name evidence="12" type="ORF">LTR62_006054</name>
</gene>
<evidence type="ECO:0000256" key="10">
    <source>
        <dbReference type="ARBA" id="ARBA00029983"/>
    </source>
</evidence>
<evidence type="ECO:0000256" key="5">
    <source>
        <dbReference type="ARBA" id="ARBA00022927"/>
    </source>
</evidence>
<dbReference type="GO" id="GO:0005737">
    <property type="term" value="C:cytoplasm"/>
    <property type="evidence" value="ECO:0007669"/>
    <property type="project" value="TreeGrafter"/>
</dbReference>
<comment type="similarity">
    <text evidence="2">Belongs to the GLE1 family.</text>
</comment>
<accession>A0AAN7TCW8</accession>
<feature type="compositionally biased region" description="Low complexity" evidence="11">
    <location>
        <begin position="210"/>
        <end position="230"/>
    </location>
</feature>
<protein>
    <recommendedName>
        <fullName evidence="9">mRNA export factor GLE1</fullName>
    </recommendedName>
    <alternativeName>
        <fullName evidence="10">Nucleoporin GLE1</fullName>
    </alternativeName>
</protein>
<feature type="compositionally biased region" description="Polar residues" evidence="11">
    <location>
        <begin position="39"/>
        <end position="52"/>
    </location>
</feature>
<dbReference type="PANTHER" id="PTHR12960">
    <property type="entry name" value="GLE-1-RELATED"/>
    <property type="match status" value="1"/>
</dbReference>
<dbReference type="GO" id="GO:0016973">
    <property type="term" value="P:poly(A)+ mRNA export from nucleus"/>
    <property type="evidence" value="ECO:0007669"/>
    <property type="project" value="InterPro"/>
</dbReference>
<comment type="subcellular location">
    <subcellularLocation>
        <location evidence="1">Nucleus</location>
        <location evidence="1">Nuclear pore complex</location>
    </subcellularLocation>
</comment>
<evidence type="ECO:0000256" key="11">
    <source>
        <dbReference type="SAM" id="MobiDB-lite"/>
    </source>
</evidence>
<dbReference type="GO" id="GO:0044614">
    <property type="term" value="C:nuclear pore cytoplasmic filaments"/>
    <property type="evidence" value="ECO:0007669"/>
    <property type="project" value="TreeGrafter"/>
</dbReference>
<dbReference type="GO" id="GO:0005543">
    <property type="term" value="F:phospholipid binding"/>
    <property type="evidence" value="ECO:0007669"/>
    <property type="project" value="TreeGrafter"/>
</dbReference>
<name>A0AAN7TCW8_9PEZI</name>
<feature type="region of interest" description="Disordered" evidence="11">
    <location>
        <begin position="1"/>
        <end position="52"/>
    </location>
</feature>
<evidence type="ECO:0000256" key="7">
    <source>
        <dbReference type="ARBA" id="ARBA00023132"/>
    </source>
</evidence>
<evidence type="ECO:0000313" key="12">
    <source>
        <dbReference type="EMBL" id="KAK5110346.1"/>
    </source>
</evidence>
<proteinExistence type="inferred from homology"/>
<keyword evidence="4" id="KW-0509">mRNA transport</keyword>
<keyword evidence="6" id="KW-0811">Translocation</keyword>
<evidence type="ECO:0000256" key="6">
    <source>
        <dbReference type="ARBA" id="ARBA00023010"/>
    </source>
</evidence>
<feature type="compositionally biased region" description="Polar residues" evidence="11">
    <location>
        <begin position="1"/>
        <end position="20"/>
    </location>
</feature>
<evidence type="ECO:0000256" key="2">
    <source>
        <dbReference type="ARBA" id="ARBA00011056"/>
    </source>
</evidence>
<feature type="region of interest" description="Disordered" evidence="11">
    <location>
        <begin position="66"/>
        <end position="272"/>
    </location>
</feature>
<comment type="caution">
    <text evidence="12">The sequence shown here is derived from an EMBL/GenBank/DDBJ whole genome shotgun (WGS) entry which is preliminary data.</text>
</comment>
<dbReference type="GO" id="GO:0031369">
    <property type="term" value="F:translation initiation factor binding"/>
    <property type="evidence" value="ECO:0007669"/>
    <property type="project" value="TreeGrafter"/>
</dbReference>
<evidence type="ECO:0000256" key="1">
    <source>
        <dbReference type="ARBA" id="ARBA00004567"/>
    </source>
</evidence>
<evidence type="ECO:0000256" key="3">
    <source>
        <dbReference type="ARBA" id="ARBA00022448"/>
    </source>
</evidence>
<keyword evidence="7" id="KW-0906">Nuclear pore complex</keyword>
<dbReference type="GO" id="GO:0000822">
    <property type="term" value="F:inositol hexakisphosphate binding"/>
    <property type="evidence" value="ECO:0007669"/>
    <property type="project" value="TreeGrafter"/>
</dbReference>
<keyword evidence="5" id="KW-0653">Protein transport</keyword>
<dbReference type="Pfam" id="PF07817">
    <property type="entry name" value="GLE1"/>
    <property type="match status" value="1"/>
</dbReference>
<dbReference type="Proteomes" id="UP001310890">
    <property type="component" value="Unassembled WGS sequence"/>
</dbReference>
<dbReference type="AlphaFoldDB" id="A0AAN7TCW8"/>
<dbReference type="EMBL" id="JAVRRL010000050">
    <property type="protein sequence ID" value="KAK5110346.1"/>
    <property type="molecule type" value="Genomic_DNA"/>
</dbReference>
<dbReference type="InterPro" id="IPR012476">
    <property type="entry name" value="GLE1"/>
</dbReference>
<dbReference type="Gene3D" id="1.25.40.510">
    <property type="entry name" value="GLE1-like"/>
    <property type="match status" value="1"/>
</dbReference>
<reference evidence="12" key="1">
    <citation type="submission" date="2023-08" db="EMBL/GenBank/DDBJ databases">
        <title>Black Yeasts Isolated from many extreme environments.</title>
        <authorList>
            <person name="Coleine C."/>
            <person name="Stajich J.E."/>
            <person name="Selbmann L."/>
        </authorList>
    </citation>
    <scope>NUCLEOTIDE SEQUENCE</scope>
    <source>
        <strain evidence="12">CCFEE 5401</strain>
    </source>
</reference>
<evidence type="ECO:0000256" key="9">
    <source>
        <dbReference type="ARBA" id="ARBA00026227"/>
    </source>
</evidence>
<evidence type="ECO:0000256" key="8">
    <source>
        <dbReference type="ARBA" id="ARBA00023242"/>
    </source>
</evidence>
<feature type="compositionally biased region" description="Basic and acidic residues" evidence="11">
    <location>
        <begin position="153"/>
        <end position="209"/>
    </location>
</feature>
<keyword evidence="8" id="KW-0539">Nucleus</keyword>
<dbReference type="PANTHER" id="PTHR12960:SF0">
    <property type="entry name" value="MRNA EXPORT FACTOR GLE1"/>
    <property type="match status" value="1"/>
</dbReference>
<evidence type="ECO:0000256" key="4">
    <source>
        <dbReference type="ARBA" id="ARBA00022816"/>
    </source>
</evidence>
<organism evidence="12 13">
    <name type="scientific">Meristemomyces frigidus</name>
    <dbReference type="NCBI Taxonomy" id="1508187"/>
    <lineage>
        <taxon>Eukaryota</taxon>
        <taxon>Fungi</taxon>
        <taxon>Dikarya</taxon>
        <taxon>Ascomycota</taxon>
        <taxon>Pezizomycotina</taxon>
        <taxon>Dothideomycetes</taxon>
        <taxon>Dothideomycetidae</taxon>
        <taxon>Mycosphaerellales</taxon>
        <taxon>Teratosphaeriaceae</taxon>
        <taxon>Meristemomyces</taxon>
    </lineage>
</organism>
<sequence length="575" mass="65906">MSSPFRASDQARSTPRSSPSRQDRAGVRSSPRLNGLHGSETQHSQQFDSPSRQLWEEFGRIVLDEDRNFKRSLDEQTHEQEKRHRQALDESLARHEAVRQSAERARERVELEILRARKHREENERQAAEELRRKLDEEEAERERKRVAAAKQQEGDRKERERLLRQQEELERRNEAQKQRQRQERDEDARRAAQDKIEEDRKSKEKAEARQGQQQAQSQRTTSFSQQPSQATPQTNGEGTQIPAREGTKTTQPPPNAAATASPGLVSTTEQRQAQHQKYIDLWKRLKEFRKTTEEQCDKAGFRIAGEKLGDLKRTMKLQVSLVNKFEKAANKQYLIKSEAILQQAMSVPGPTVDIRKYLPSLPPADLASTIDPQYPSLVLYLLSHFAKNVIRQLITESGNDLEHADPLGIMLIQVFSNPKWQWNGHSLIDVLWAKYHVVLPQIFGIPGPEVENDEDARRIIGLAAGFSAFTLRDFSKSRNRNPAPNAMWWQSVARIVNLPAGQTQRMHYVMLKAMIEEYAPRILTLFGGAGKALLRTMVKKFPEKGPRTKQGPCPEVLALEGMGMIFQTKYLVTL</sequence>
<evidence type="ECO:0000313" key="13">
    <source>
        <dbReference type="Proteomes" id="UP001310890"/>
    </source>
</evidence>
<dbReference type="GO" id="GO:0015031">
    <property type="term" value="P:protein transport"/>
    <property type="evidence" value="ECO:0007669"/>
    <property type="project" value="UniProtKB-KW"/>
</dbReference>
<dbReference type="InterPro" id="IPR038506">
    <property type="entry name" value="GLE1-like_sf"/>
</dbReference>
<feature type="compositionally biased region" description="Basic and acidic residues" evidence="11">
    <location>
        <begin position="66"/>
        <end position="146"/>
    </location>
</feature>